<accession>A0A935PZA7</accession>
<dbReference type="Pfam" id="PF00293">
    <property type="entry name" value="NUDIX"/>
    <property type="match status" value="1"/>
</dbReference>
<dbReference type="EMBL" id="JADJMH010000005">
    <property type="protein sequence ID" value="MBK7674846.1"/>
    <property type="molecule type" value="Genomic_DNA"/>
</dbReference>
<sequence length="121" mass="12870">MALLEIVAGLIEPGETPAQVTRREAMEEAGCTVWIDLLPISTFYTSPAKTPQAPISYLGRRDSASAGGFTACRRRRGYPRRLPGPPNRRSSWRRRGGPTSPGHCSRSSGSPATAIGCATAG</sequence>
<organism evidence="3 4">
    <name type="scientific">Candidatus Accumulibacter proximus</name>
    <dbReference type="NCBI Taxonomy" id="2954385"/>
    <lineage>
        <taxon>Bacteria</taxon>
        <taxon>Pseudomonadati</taxon>
        <taxon>Pseudomonadota</taxon>
        <taxon>Betaproteobacteria</taxon>
        <taxon>Candidatus Accumulibacter</taxon>
    </lineage>
</organism>
<comment type="caution">
    <text evidence="3">The sequence shown here is derived from an EMBL/GenBank/DDBJ whole genome shotgun (WGS) entry which is preliminary data.</text>
</comment>
<proteinExistence type="predicted"/>
<dbReference type="SUPFAM" id="SSF55811">
    <property type="entry name" value="Nudix"/>
    <property type="match status" value="1"/>
</dbReference>
<dbReference type="InterPro" id="IPR000086">
    <property type="entry name" value="NUDIX_hydrolase_dom"/>
</dbReference>
<dbReference type="InterPro" id="IPR015797">
    <property type="entry name" value="NUDIX_hydrolase-like_dom_sf"/>
</dbReference>
<evidence type="ECO:0000259" key="2">
    <source>
        <dbReference type="Pfam" id="PF00293"/>
    </source>
</evidence>
<feature type="domain" description="Nudix hydrolase" evidence="2">
    <location>
        <begin position="5"/>
        <end position="46"/>
    </location>
</feature>
<dbReference type="Proteomes" id="UP000697998">
    <property type="component" value="Unassembled WGS sequence"/>
</dbReference>
<gene>
    <name evidence="3" type="ORF">IPJ27_08750</name>
</gene>
<dbReference type="Gene3D" id="3.90.79.10">
    <property type="entry name" value="Nucleoside Triphosphate Pyrophosphohydrolase"/>
    <property type="match status" value="1"/>
</dbReference>
<evidence type="ECO:0000313" key="4">
    <source>
        <dbReference type="Proteomes" id="UP000697998"/>
    </source>
</evidence>
<evidence type="ECO:0000313" key="3">
    <source>
        <dbReference type="EMBL" id="MBK7674846.1"/>
    </source>
</evidence>
<protein>
    <submittedName>
        <fullName evidence="3">NUDIX domain-containing protein</fullName>
    </submittedName>
</protein>
<dbReference type="AlphaFoldDB" id="A0A935PZA7"/>
<dbReference type="GO" id="GO:0003824">
    <property type="term" value="F:catalytic activity"/>
    <property type="evidence" value="ECO:0007669"/>
    <property type="project" value="UniProtKB-ARBA"/>
</dbReference>
<reference evidence="3 4" key="1">
    <citation type="submission" date="2020-10" db="EMBL/GenBank/DDBJ databases">
        <title>Connecting structure to function with the recovery of over 1000 high-quality activated sludge metagenome-assembled genomes encoding full-length rRNA genes using long-read sequencing.</title>
        <authorList>
            <person name="Singleton C.M."/>
            <person name="Petriglieri F."/>
            <person name="Kristensen J.M."/>
            <person name="Kirkegaard R.H."/>
            <person name="Michaelsen T.Y."/>
            <person name="Andersen M.H."/>
            <person name="Karst S.M."/>
            <person name="Dueholm M.S."/>
            <person name="Nielsen P.H."/>
            <person name="Albertsen M."/>
        </authorList>
    </citation>
    <scope>NUCLEOTIDE SEQUENCE [LARGE SCALE GENOMIC DNA]</scope>
    <source>
        <strain evidence="3">EsbW_18-Q3-R4-48_BATAC.285</strain>
    </source>
</reference>
<name>A0A935PZA7_9PROT</name>
<feature type="region of interest" description="Disordered" evidence="1">
    <location>
        <begin position="51"/>
        <end position="121"/>
    </location>
</feature>
<evidence type="ECO:0000256" key="1">
    <source>
        <dbReference type="SAM" id="MobiDB-lite"/>
    </source>
</evidence>